<evidence type="ECO:0000313" key="1">
    <source>
        <dbReference type="EMBL" id="SCC57753.1"/>
    </source>
</evidence>
<protein>
    <submittedName>
        <fullName evidence="1">Adenylate kinase</fullName>
    </submittedName>
</protein>
<keyword evidence="1" id="KW-0808">Transferase</keyword>
<dbReference type="InterPro" id="IPR027417">
    <property type="entry name" value="P-loop_NTPase"/>
</dbReference>
<accession>A0A1C4FQ25</accession>
<organism evidence="1 2">
    <name type="scientific">Chitinophaga costaii</name>
    <dbReference type="NCBI Taxonomy" id="1335309"/>
    <lineage>
        <taxon>Bacteria</taxon>
        <taxon>Pseudomonadati</taxon>
        <taxon>Bacteroidota</taxon>
        <taxon>Chitinophagia</taxon>
        <taxon>Chitinophagales</taxon>
        <taxon>Chitinophagaceae</taxon>
        <taxon>Chitinophaga</taxon>
    </lineage>
</organism>
<dbReference type="EMBL" id="FMAR01000016">
    <property type="protein sequence ID" value="SCC57753.1"/>
    <property type="molecule type" value="Genomic_DNA"/>
</dbReference>
<dbReference type="OrthoDB" id="1850524at2"/>
<keyword evidence="2" id="KW-1185">Reference proteome</keyword>
<dbReference type="Gene3D" id="3.40.50.300">
    <property type="entry name" value="P-loop containing nucleotide triphosphate hydrolases"/>
    <property type="match status" value="1"/>
</dbReference>
<dbReference type="Proteomes" id="UP000242818">
    <property type="component" value="Unassembled WGS sequence"/>
</dbReference>
<keyword evidence="1" id="KW-0418">Kinase</keyword>
<reference evidence="1 2" key="1">
    <citation type="submission" date="2016-08" db="EMBL/GenBank/DDBJ databases">
        <authorList>
            <person name="Seilhamer J.J."/>
        </authorList>
    </citation>
    <scope>NUCLEOTIDE SEQUENCE [LARGE SCALE GENOMIC DNA]</scope>
    <source>
        <strain evidence="1 2">A37T2</strain>
    </source>
</reference>
<gene>
    <name evidence="1" type="ORF">GA0116948_1162</name>
</gene>
<sequence>MWSPSKGKEYLLDGHYCLLGTDNSVSKIPLETFKKINPFSLNIIVDDVTAIKEMIEKRDKKQYDWNLLSKFQSQKLAYPNKKSIILKIPINIWRTENILQL</sequence>
<evidence type="ECO:0000313" key="2">
    <source>
        <dbReference type="Proteomes" id="UP000242818"/>
    </source>
</evidence>
<dbReference type="GO" id="GO:0016301">
    <property type="term" value="F:kinase activity"/>
    <property type="evidence" value="ECO:0007669"/>
    <property type="project" value="UniProtKB-KW"/>
</dbReference>
<dbReference type="AlphaFoldDB" id="A0A1C4FQ25"/>
<dbReference type="STRING" id="1335309.GA0116948_1162"/>
<name>A0A1C4FQ25_9BACT</name>
<proteinExistence type="predicted"/>